<organism evidence="2 3">
    <name type="scientific">Brevibacterium pityocampae</name>
    <dbReference type="NCBI Taxonomy" id="506594"/>
    <lineage>
        <taxon>Bacteria</taxon>
        <taxon>Bacillati</taxon>
        <taxon>Actinomycetota</taxon>
        <taxon>Actinomycetes</taxon>
        <taxon>Micrococcales</taxon>
        <taxon>Brevibacteriaceae</taxon>
        <taxon>Brevibacterium</taxon>
    </lineage>
</organism>
<feature type="signal peptide" evidence="1">
    <location>
        <begin position="1"/>
        <end position="20"/>
    </location>
</feature>
<sequence>MRHLHTAAAVLGAVVLLALSGCTPSGFTEHRFEDVRVAVPDGWAESPADALDDTWQFGLDDSAEGETRARLRVAPMYGSSPHPVNAESTLFADAEMGQRYGKDFHADVREETEIEGARSAFKTEFTYSSTTGTAMTGRWWFMSNPDTGQVSGVELVGESDVLDPDLIRDVERTLELDPQDEGRRGDE</sequence>
<reference evidence="3" key="1">
    <citation type="journal article" date="2019" name="Int. J. Syst. Evol. Microbiol.">
        <title>The Global Catalogue of Microorganisms (GCM) 10K type strain sequencing project: providing services to taxonomists for standard genome sequencing and annotation.</title>
        <authorList>
            <consortium name="The Broad Institute Genomics Platform"/>
            <consortium name="The Broad Institute Genome Sequencing Center for Infectious Disease"/>
            <person name="Wu L."/>
            <person name="Ma J."/>
        </authorList>
    </citation>
    <scope>NUCLEOTIDE SEQUENCE [LARGE SCALE GENOMIC DNA]</scope>
    <source>
        <strain evidence="3">JCM 17808</strain>
    </source>
</reference>
<protein>
    <submittedName>
        <fullName evidence="2">Uncharacterized protein</fullName>
    </submittedName>
</protein>
<gene>
    <name evidence="2" type="ORF">GCM10023167_04840</name>
</gene>
<comment type="caution">
    <text evidence="2">The sequence shown here is derived from an EMBL/GenBank/DDBJ whole genome shotgun (WGS) entry which is preliminary data.</text>
</comment>
<evidence type="ECO:0000313" key="2">
    <source>
        <dbReference type="EMBL" id="GAA4384321.1"/>
    </source>
</evidence>
<accession>A0ABP8J3G1</accession>
<dbReference type="PROSITE" id="PS51257">
    <property type="entry name" value="PROKAR_LIPOPROTEIN"/>
    <property type="match status" value="1"/>
</dbReference>
<keyword evidence="1" id="KW-0732">Signal</keyword>
<feature type="chain" id="PRO_5045038710" evidence="1">
    <location>
        <begin position="21"/>
        <end position="187"/>
    </location>
</feature>
<evidence type="ECO:0000256" key="1">
    <source>
        <dbReference type="SAM" id="SignalP"/>
    </source>
</evidence>
<proteinExistence type="predicted"/>
<evidence type="ECO:0000313" key="3">
    <source>
        <dbReference type="Proteomes" id="UP001500642"/>
    </source>
</evidence>
<name>A0ABP8J3G1_9MICO</name>
<dbReference type="EMBL" id="BAABGL010000002">
    <property type="protein sequence ID" value="GAA4384321.1"/>
    <property type="molecule type" value="Genomic_DNA"/>
</dbReference>
<keyword evidence="3" id="KW-1185">Reference proteome</keyword>
<dbReference type="Proteomes" id="UP001500642">
    <property type="component" value="Unassembled WGS sequence"/>
</dbReference>